<evidence type="ECO:0000313" key="1">
    <source>
        <dbReference type="EMBL" id="PRO65650.1"/>
    </source>
</evidence>
<comment type="caution">
    <text evidence="1">The sequence shown here is derived from an EMBL/GenBank/DDBJ whole genome shotgun (WGS) entry which is preliminary data.</text>
</comment>
<evidence type="ECO:0000313" key="2">
    <source>
        <dbReference type="Proteomes" id="UP000243650"/>
    </source>
</evidence>
<protein>
    <submittedName>
        <fullName evidence="1">Uncharacterized protein</fullName>
    </submittedName>
</protein>
<gene>
    <name evidence="1" type="ORF">C6I21_09005</name>
</gene>
<dbReference type="Proteomes" id="UP000243650">
    <property type="component" value="Unassembled WGS sequence"/>
</dbReference>
<proteinExistence type="predicted"/>
<accession>A0A2P6MHC7</accession>
<reference evidence="1 2" key="1">
    <citation type="submission" date="2018-03" db="EMBL/GenBank/DDBJ databases">
        <title>Bacillus urumqiensis sp. nov., a moderately haloalkaliphilic bacterium isolated from a salt lake.</title>
        <authorList>
            <person name="Zhao B."/>
            <person name="Liao Z."/>
        </authorList>
    </citation>
    <scope>NUCLEOTIDE SEQUENCE [LARGE SCALE GENOMIC DNA]</scope>
    <source>
        <strain evidence="1 2">BZ-SZ-XJ18</strain>
    </source>
</reference>
<keyword evidence="2" id="KW-1185">Reference proteome</keyword>
<organism evidence="1 2">
    <name type="scientific">Alkalicoccus urumqiensis</name>
    <name type="common">Bacillus urumqiensis</name>
    <dbReference type="NCBI Taxonomy" id="1548213"/>
    <lineage>
        <taxon>Bacteria</taxon>
        <taxon>Bacillati</taxon>
        <taxon>Bacillota</taxon>
        <taxon>Bacilli</taxon>
        <taxon>Bacillales</taxon>
        <taxon>Bacillaceae</taxon>
        <taxon>Alkalicoccus</taxon>
    </lineage>
</organism>
<dbReference type="AlphaFoldDB" id="A0A2P6MHC7"/>
<name>A0A2P6MHC7_ALKUR</name>
<dbReference type="EMBL" id="PVNS01000007">
    <property type="protein sequence ID" value="PRO65650.1"/>
    <property type="molecule type" value="Genomic_DNA"/>
</dbReference>
<sequence>MSSFYAILCEGNAEQQIMNKLLDAGLLFCTKEQLLEERALKIRSAKSFEKRHLNKAMPDKMTVYRVVDSNKEKFKLSKVNEHKVEIVNVVTKPEIEMLIIIAEGKYDDYQNKAGRYGKPSDYVKSQLKYPHAKSAAFINDYFRDVTKLTEAIREYRRLHPQEKKAIPLADLLSE</sequence>